<dbReference type="Pfam" id="PF00501">
    <property type="entry name" value="AMP-binding"/>
    <property type="match status" value="1"/>
</dbReference>
<sequence>MGIEMAGGVYCPLSPRDPKHRLYALTQQTQSRLVLVHHLTKTKFDDDIVSLDIDSILIMNDLKSDIDYNCLSSVKVKSEEIAYIIFTSGSSGIPKA</sequence>
<dbReference type="Gene3D" id="3.40.50.12780">
    <property type="entry name" value="N-terminal domain of ligase-like"/>
    <property type="match status" value="1"/>
</dbReference>
<dbReference type="Proteomes" id="UP000663868">
    <property type="component" value="Unassembled WGS sequence"/>
</dbReference>
<dbReference type="GO" id="GO:0044550">
    <property type="term" value="P:secondary metabolite biosynthetic process"/>
    <property type="evidence" value="ECO:0007669"/>
    <property type="project" value="TreeGrafter"/>
</dbReference>
<feature type="non-terminal residue" evidence="2">
    <location>
        <position position="96"/>
    </location>
</feature>
<proteinExistence type="predicted"/>
<name>A0A820M4F2_9BILA</name>
<dbReference type="AlphaFoldDB" id="A0A820M4F2"/>
<dbReference type="InterPro" id="IPR042099">
    <property type="entry name" value="ANL_N_sf"/>
</dbReference>
<protein>
    <recommendedName>
        <fullName evidence="1">AMP-dependent synthetase/ligase domain-containing protein</fullName>
    </recommendedName>
</protein>
<comment type="caution">
    <text evidence="2">The sequence shown here is derived from an EMBL/GenBank/DDBJ whole genome shotgun (WGS) entry which is preliminary data.</text>
</comment>
<evidence type="ECO:0000259" key="1">
    <source>
        <dbReference type="Pfam" id="PF00501"/>
    </source>
</evidence>
<dbReference type="PANTHER" id="PTHR45527">
    <property type="entry name" value="NONRIBOSOMAL PEPTIDE SYNTHETASE"/>
    <property type="match status" value="1"/>
</dbReference>
<reference evidence="2" key="1">
    <citation type="submission" date="2021-02" db="EMBL/GenBank/DDBJ databases">
        <authorList>
            <person name="Nowell W R."/>
        </authorList>
    </citation>
    <scope>NUCLEOTIDE SEQUENCE</scope>
</reference>
<evidence type="ECO:0000313" key="2">
    <source>
        <dbReference type="EMBL" id="CAF4366888.1"/>
    </source>
</evidence>
<accession>A0A820M4F2</accession>
<dbReference type="PROSITE" id="PS00455">
    <property type="entry name" value="AMP_BINDING"/>
    <property type="match status" value="1"/>
</dbReference>
<dbReference type="GO" id="GO:0031177">
    <property type="term" value="F:phosphopantetheine binding"/>
    <property type="evidence" value="ECO:0007669"/>
    <property type="project" value="TreeGrafter"/>
</dbReference>
<dbReference type="EMBL" id="CAJOBB010020359">
    <property type="protein sequence ID" value="CAF4366888.1"/>
    <property type="molecule type" value="Genomic_DNA"/>
</dbReference>
<dbReference type="PANTHER" id="PTHR45527:SF1">
    <property type="entry name" value="FATTY ACID SYNTHASE"/>
    <property type="match status" value="1"/>
</dbReference>
<organism evidence="2 3">
    <name type="scientific">Adineta steineri</name>
    <dbReference type="NCBI Taxonomy" id="433720"/>
    <lineage>
        <taxon>Eukaryota</taxon>
        <taxon>Metazoa</taxon>
        <taxon>Spiralia</taxon>
        <taxon>Gnathifera</taxon>
        <taxon>Rotifera</taxon>
        <taxon>Eurotatoria</taxon>
        <taxon>Bdelloidea</taxon>
        <taxon>Adinetida</taxon>
        <taxon>Adinetidae</taxon>
        <taxon>Adineta</taxon>
    </lineage>
</organism>
<dbReference type="SUPFAM" id="SSF56801">
    <property type="entry name" value="Acetyl-CoA synthetase-like"/>
    <property type="match status" value="1"/>
</dbReference>
<dbReference type="GO" id="GO:0043041">
    <property type="term" value="P:amino acid activation for nonribosomal peptide biosynthetic process"/>
    <property type="evidence" value="ECO:0007669"/>
    <property type="project" value="TreeGrafter"/>
</dbReference>
<gene>
    <name evidence="2" type="ORF">KXQ929_LOCUS49135</name>
</gene>
<dbReference type="InterPro" id="IPR020845">
    <property type="entry name" value="AMP-binding_CS"/>
</dbReference>
<dbReference type="GO" id="GO:0005737">
    <property type="term" value="C:cytoplasm"/>
    <property type="evidence" value="ECO:0007669"/>
    <property type="project" value="TreeGrafter"/>
</dbReference>
<evidence type="ECO:0000313" key="3">
    <source>
        <dbReference type="Proteomes" id="UP000663868"/>
    </source>
</evidence>
<dbReference type="InterPro" id="IPR000873">
    <property type="entry name" value="AMP-dep_synth/lig_dom"/>
</dbReference>
<feature type="domain" description="AMP-dependent synthetase/ligase" evidence="1">
    <location>
        <begin position="1"/>
        <end position="96"/>
    </location>
</feature>